<dbReference type="EMBL" id="BLLH01000002">
    <property type="protein sequence ID" value="GFH40285.1"/>
    <property type="molecule type" value="Genomic_DNA"/>
</dbReference>
<protein>
    <submittedName>
        <fullName evidence="4">N-acetyltransferase</fullName>
    </submittedName>
</protein>
<keyword evidence="5" id="KW-1185">Reference proteome</keyword>
<evidence type="ECO:0000256" key="1">
    <source>
        <dbReference type="ARBA" id="ARBA00022679"/>
    </source>
</evidence>
<dbReference type="InterPro" id="IPR050832">
    <property type="entry name" value="Bact_Acetyltransf"/>
</dbReference>
<evidence type="ECO:0000313" key="5">
    <source>
        <dbReference type="Proteomes" id="UP000475928"/>
    </source>
</evidence>
<evidence type="ECO:0000313" key="4">
    <source>
        <dbReference type="EMBL" id="GFH40285.1"/>
    </source>
</evidence>
<dbReference type="AlphaFoldDB" id="A0A6A0B6C9"/>
<keyword evidence="1 4" id="KW-0808">Transferase</keyword>
<keyword evidence="2" id="KW-0012">Acyltransferase</keyword>
<dbReference type="Pfam" id="PF00583">
    <property type="entry name" value="Acetyltransf_1"/>
    <property type="match status" value="1"/>
</dbReference>
<dbReference type="SUPFAM" id="SSF55729">
    <property type="entry name" value="Acyl-CoA N-acyltransferases (Nat)"/>
    <property type="match status" value="1"/>
</dbReference>
<dbReference type="PANTHER" id="PTHR43877:SF2">
    <property type="entry name" value="AMINOALKYLPHOSPHONATE N-ACETYLTRANSFERASE-RELATED"/>
    <property type="match status" value="1"/>
</dbReference>
<gene>
    <name evidence="4" type="primary">yeeF</name>
    <name evidence="4" type="ORF">Hs20B_06830</name>
</gene>
<sequence>MTEIIVREATATDAQKLIDFLDAVGKESHFLTLDEAGILMSEADMATYLTQIAEKDNNAYFLAILDDEIAGVISLTADFHYRIRHIGDLFIAVREQFQGYGIGKILMADMLDFVAEVGVIKRLELQVQKRNERAVHIYQKNGFEIETVRKYGARDETGQLIDVLEMVIFFD</sequence>
<dbReference type="Gene3D" id="3.40.630.30">
    <property type="match status" value="1"/>
</dbReference>
<evidence type="ECO:0000256" key="2">
    <source>
        <dbReference type="ARBA" id="ARBA00023315"/>
    </source>
</evidence>
<dbReference type="PROSITE" id="PS51186">
    <property type="entry name" value="GNAT"/>
    <property type="match status" value="1"/>
</dbReference>
<dbReference type="InterPro" id="IPR016181">
    <property type="entry name" value="Acyl_CoA_acyltransferase"/>
</dbReference>
<dbReference type="GO" id="GO:0016747">
    <property type="term" value="F:acyltransferase activity, transferring groups other than amino-acyl groups"/>
    <property type="evidence" value="ECO:0007669"/>
    <property type="project" value="InterPro"/>
</dbReference>
<organism evidence="4 5">
    <name type="scientific">Pseudolactococcus insecticola</name>
    <dbReference type="NCBI Taxonomy" id="2709158"/>
    <lineage>
        <taxon>Bacteria</taxon>
        <taxon>Bacillati</taxon>
        <taxon>Bacillota</taxon>
        <taxon>Bacilli</taxon>
        <taxon>Lactobacillales</taxon>
        <taxon>Streptococcaceae</taxon>
        <taxon>Pseudolactococcus</taxon>
    </lineage>
</organism>
<dbReference type="RefSeq" id="WP_172355656.1">
    <property type="nucleotide sequence ID" value="NZ_BLLH01000002.1"/>
</dbReference>
<proteinExistence type="predicted"/>
<dbReference type="Proteomes" id="UP000475928">
    <property type="component" value="Unassembled WGS sequence"/>
</dbReference>
<feature type="domain" description="N-acetyltransferase" evidence="3">
    <location>
        <begin position="4"/>
        <end position="171"/>
    </location>
</feature>
<comment type="caution">
    <text evidence="4">The sequence shown here is derived from an EMBL/GenBank/DDBJ whole genome shotgun (WGS) entry which is preliminary data.</text>
</comment>
<accession>A0A6A0B6C9</accession>
<reference evidence="4 5" key="1">
    <citation type="submission" date="2020-02" db="EMBL/GenBank/DDBJ databases">
        <title>Draft genome sequence of Lactococcus sp. Hs20B0-1.</title>
        <authorList>
            <person name="Noda S."/>
            <person name="Yuki M."/>
            <person name="Ohkuma M."/>
        </authorList>
    </citation>
    <scope>NUCLEOTIDE SEQUENCE [LARGE SCALE GENOMIC DNA]</scope>
    <source>
        <strain evidence="4 5">Hs20B0-1</strain>
    </source>
</reference>
<evidence type="ECO:0000259" key="3">
    <source>
        <dbReference type="PROSITE" id="PS51186"/>
    </source>
</evidence>
<dbReference type="InterPro" id="IPR000182">
    <property type="entry name" value="GNAT_dom"/>
</dbReference>
<name>A0A6A0B6C9_9LACT</name>
<dbReference type="PANTHER" id="PTHR43877">
    <property type="entry name" value="AMINOALKYLPHOSPHONATE N-ACETYLTRANSFERASE-RELATED-RELATED"/>
    <property type="match status" value="1"/>
</dbReference>
<dbReference type="CDD" id="cd04301">
    <property type="entry name" value="NAT_SF"/>
    <property type="match status" value="1"/>
</dbReference>